<dbReference type="EMBL" id="JAFIQS010000002">
    <property type="protein sequence ID" value="KAG5173265.1"/>
    <property type="molecule type" value="Genomic_DNA"/>
</dbReference>
<dbReference type="OrthoDB" id="2992477at2759"/>
<feature type="compositionally biased region" description="Low complexity" evidence="1">
    <location>
        <begin position="28"/>
        <end position="41"/>
    </location>
</feature>
<name>A0A8H7Y8W7_PSICU</name>
<feature type="region of interest" description="Disordered" evidence="1">
    <location>
        <begin position="192"/>
        <end position="212"/>
    </location>
</feature>
<feature type="compositionally biased region" description="Basic and acidic residues" evidence="1">
    <location>
        <begin position="57"/>
        <end position="69"/>
    </location>
</feature>
<gene>
    <name evidence="2" type="ORF">JR316_002775</name>
</gene>
<evidence type="ECO:0000313" key="2">
    <source>
        <dbReference type="EMBL" id="KAG5173265.1"/>
    </source>
</evidence>
<evidence type="ECO:0000256" key="1">
    <source>
        <dbReference type="SAM" id="MobiDB-lite"/>
    </source>
</evidence>
<proteinExistence type="predicted"/>
<protein>
    <submittedName>
        <fullName evidence="2">Uncharacterized protein</fullName>
    </submittedName>
</protein>
<feature type="compositionally biased region" description="Basic residues" evidence="1">
    <location>
        <begin position="1"/>
        <end position="13"/>
    </location>
</feature>
<feature type="region of interest" description="Disordered" evidence="1">
    <location>
        <begin position="134"/>
        <end position="157"/>
    </location>
</feature>
<sequence length="261" mass="29866">MPPKGRPAKKKRNISGLRNQGSSESKPTDSNPPSTSSTSQSYQWDRTTINKKKPLYKLKEEASSEKGLSDSESESDLELDDENDGIDTDWKGFMNAEFKKRLAKQYWDIKEKENDMEWLPYKLRVMVQGKQAVKKGRPKVYQKGPNIMSKPARTQRDHKELIRNQSNLDRYLNMPIHSPGPSTPIVPQMRKASKRSTSSHETIEPDLRSNSSIEILETSGLPLQEDTPVPESEIYEETVNDKNNNSIFDQQIETAHKTVYL</sequence>
<accession>A0A8H7Y8W7</accession>
<organism evidence="2">
    <name type="scientific">Psilocybe cubensis</name>
    <name type="common">Psychedelic mushroom</name>
    <name type="synonym">Stropharia cubensis</name>
    <dbReference type="NCBI Taxonomy" id="181762"/>
    <lineage>
        <taxon>Eukaryota</taxon>
        <taxon>Fungi</taxon>
        <taxon>Dikarya</taxon>
        <taxon>Basidiomycota</taxon>
        <taxon>Agaricomycotina</taxon>
        <taxon>Agaricomycetes</taxon>
        <taxon>Agaricomycetidae</taxon>
        <taxon>Agaricales</taxon>
        <taxon>Agaricineae</taxon>
        <taxon>Strophariaceae</taxon>
        <taxon>Psilocybe</taxon>
    </lineage>
</organism>
<reference evidence="2" key="1">
    <citation type="submission" date="2021-02" db="EMBL/GenBank/DDBJ databases">
        <title>Psilocybe cubensis genome.</title>
        <authorList>
            <person name="Mckernan K.J."/>
            <person name="Crawford S."/>
            <person name="Trippe A."/>
            <person name="Kane L.T."/>
            <person name="Mclaughlin S."/>
        </authorList>
    </citation>
    <scope>NUCLEOTIDE SEQUENCE [LARGE SCALE GENOMIC DNA]</scope>
    <source>
        <strain evidence="2">MGC-MH-2018</strain>
    </source>
</reference>
<feature type="compositionally biased region" description="Acidic residues" evidence="1">
    <location>
        <begin position="71"/>
        <end position="87"/>
    </location>
</feature>
<comment type="caution">
    <text evidence="2">The sequence shown here is derived from an EMBL/GenBank/DDBJ whole genome shotgun (WGS) entry which is preliminary data.</text>
</comment>
<dbReference type="AlphaFoldDB" id="A0A8H7Y8W7"/>
<feature type="region of interest" description="Disordered" evidence="1">
    <location>
        <begin position="1"/>
        <end position="90"/>
    </location>
</feature>